<feature type="region of interest" description="Disordered" evidence="1">
    <location>
        <begin position="1"/>
        <end position="22"/>
    </location>
</feature>
<name>A0A2P2NK39_RHIMU</name>
<evidence type="ECO:0000313" key="2">
    <source>
        <dbReference type="EMBL" id="MBX42859.1"/>
    </source>
</evidence>
<sequence>MQDSDFEVPSFPKGHSWGHSFL</sequence>
<dbReference type="AlphaFoldDB" id="A0A2P2NK39"/>
<evidence type="ECO:0000256" key="1">
    <source>
        <dbReference type="SAM" id="MobiDB-lite"/>
    </source>
</evidence>
<protein>
    <submittedName>
        <fullName evidence="2">Uncharacterized protein</fullName>
    </submittedName>
</protein>
<accession>A0A2P2NK39</accession>
<reference evidence="2" key="1">
    <citation type="submission" date="2018-02" db="EMBL/GenBank/DDBJ databases">
        <title>Rhizophora mucronata_Transcriptome.</title>
        <authorList>
            <person name="Meera S.P."/>
            <person name="Sreeshan A."/>
            <person name="Augustine A."/>
        </authorList>
    </citation>
    <scope>NUCLEOTIDE SEQUENCE</scope>
    <source>
        <tissue evidence="2">Leaf</tissue>
    </source>
</reference>
<proteinExistence type="predicted"/>
<dbReference type="EMBL" id="GGEC01062375">
    <property type="protein sequence ID" value="MBX42859.1"/>
    <property type="molecule type" value="Transcribed_RNA"/>
</dbReference>
<organism evidence="2">
    <name type="scientific">Rhizophora mucronata</name>
    <name type="common">Asiatic mangrove</name>
    <dbReference type="NCBI Taxonomy" id="61149"/>
    <lineage>
        <taxon>Eukaryota</taxon>
        <taxon>Viridiplantae</taxon>
        <taxon>Streptophyta</taxon>
        <taxon>Embryophyta</taxon>
        <taxon>Tracheophyta</taxon>
        <taxon>Spermatophyta</taxon>
        <taxon>Magnoliopsida</taxon>
        <taxon>eudicotyledons</taxon>
        <taxon>Gunneridae</taxon>
        <taxon>Pentapetalae</taxon>
        <taxon>rosids</taxon>
        <taxon>fabids</taxon>
        <taxon>Malpighiales</taxon>
        <taxon>Rhizophoraceae</taxon>
        <taxon>Rhizophora</taxon>
    </lineage>
</organism>